<protein>
    <recommendedName>
        <fullName evidence="3">SpoIIAA-like</fullName>
    </recommendedName>
</protein>
<evidence type="ECO:0000313" key="1">
    <source>
        <dbReference type="EMBL" id="MBW7466690.1"/>
    </source>
</evidence>
<sequence length="148" mass="17287">MNKMLDYIKYGVDASKKLLYSKWAMPVESDLYREGLQHLAQVIHDQDIRLWIHESMHLNNLSIEDQKWTTEVLALVLTQSRLKHIAIIRPQNTISNAPGNSLREKAYRIYGRNVGIEFFDSTEEAKAWILPNLLHYRLPEQSTPVKLD</sequence>
<dbReference type="RefSeq" id="WP_219876577.1">
    <property type="nucleotide sequence ID" value="NZ_JAHYXK010000004.1"/>
</dbReference>
<accession>A0ABS7CS82</accession>
<reference evidence="1 2" key="1">
    <citation type="journal article" date="2016" name="Int. J. Syst. Evol. Microbiol.">
        <title>Pontibacter aydingkolensis sp. nov., isolated from soil of a salt lake.</title>
        <authorList>
            <person name="Osman G."/>
            <person name="Zhang T."/>
            <person name="Lou K."/>
            <person name="Gao Y."/>
            <person name="Chang W."/>
            <person name="Lin Q."/>
            <person name="Yang H.M."/>
            <person name="Huo X.D."/>
            <person name="Wang N."/>
        </authorList>
    </citation>
    <scope>NUCLEOTIDE SEQUENCE [LARGE SCALE GENOMIC DNA]</scope>
    <source>
        <strain evidence="1 2">KACC 19255</strain>
    </source>
</reference>
<keyword evidence="2" id="KW-1185">Reference proteome</keyword>
<comment type="caution">
    <text evidence="1">The sequence shown here is derived from an EMBL/GenBank/DDBJ whole genome shotgun (WGS) entry which is preliminary data.</text>
</comment>
<dbReference type="Proteomes" id="UP000813018">
    <property type="component" value="Unassembled WGS sequence"/>
</dbReference>
<proteinExistence type="predicted"/>
<name>A0ABS7CS82_9BACT</name>
<dbReference type="EMBL" id="JAHYXK010000004">
    <property type="protein sequence ID" value="MBW7466690.1"/>
    <property type="molecule type" value="Genomic_DNA"/>
</dbReference>
<organism evidence="1 2">
    <name type="scientific">Pontibacter aydingkolensis</name>
    <dbReference type="NCBI Taxonomy" id="1911536"/>
    <lineage>
        <taxon>Bacteria</taxon>
        <taxon>Pseudomonadati</taxon>
        <taxon>Bacteroidota</taxon>
        <taxon>Cytophagia</taxon>
        <taxon>Cytophagales</taxon>
        <taxon>Hymenobacteraceae</taxon>
        <taxon>Pontibacter</taxon>
    </lineage>
</organism>
<gene>
    <name evidence="1" type="ORF">K0O23_06400</name>
</gene>
<evidence type="ECO:0008006" key="3">
    <source>
        <dbReference type="Google" id="ProtNLM"/>
    </source>
</evidence>
<evidence type="ECO:0000313" key="2">
    <source>
        <dbReference type="Proteomes" id="UP000813018"/>
    </source>
</evidence>